<protein>
    <submittedName>
        <fullName evidence="2">Uncharacterized protein</fullName>
    </submittedName>
</protein>
<keyword evidence="3" id="KW-1185">Reference proteome</keyword>
<evidence type="ECO:0000313" key="3">
    <source>
        <dbReference type="Proteomes" id="UP000643165"/>
    </source>
</evidence>
<dbReference type="Proteomes" id="UP000643165">
    <property type="component" value="Unassembled WGS sequence"/>
</dbReference>
<reference evidence="2 3" key="1">
    <citation type="submission" date="2021-01" db="EMBL/GenBank/DDBJ databases">
        <title>Whole genome shotgun sequence of Verrucosispora lutea NBRC 106530.</title>
        <authorList>
            <person name="Komaki H."/>
            <person name="Tamura T."/>
        </authorList>
    </citation>
    <scope>NUCLEOTIDE SEQUENCE [LARGE SCALE GENOMIC DNA]</scope>
    <source>
        <strain evidence="2 3">NBRC 106530</strain>
    </source>
</reference>
<name>A0ABQ4IPZ4_9ACTN</name>
<gene>
    <name evidence="2" type="ORF">Vlu01_05810</name>
</gene>
<dbReference type="Pfam" id="PF19953">
    <property type="entry name" value="EACC1"/>
    <property type="match status" value="1"/>
</dbReference>
<accession>A0ABQ4IPZ4</accession>
<comment type="caution">
    <text evidence="2">The sequence shown here is derived from an EMBL/GenBank/DDBJ whole genome shotgun (WGS) entry which is preliminary data.</text>
</comment>
<proteinExistence type="predicted"/>
<sequence length="138" mass="15125">MTDTFPVARQPVRLQMITDRRQPASVSLVDWIHRRPEFRAGVRDLGGRTGGRTGFSEAVIIAVVAQSLLPGLFALLQTWLSQQPSGASIRMRVGESEVEIQVTGRTDPRQLLDQVTRTIQENRGPEPPHPDGTTSGGS</sequence>
<dbReference type="EMBL" id="BOPB01000002">
    <property type="protein sequence ID" value="GIJ19957.1"/>
    <property type="molecule type" value="Genomic_DNA"/>
</dbReference>
<evidence type="ECO:0000256" key="1">
    <source>
        <dbReference type="SAM" id="MobiDB-lite"/>
    </source>
</evidence>
<feature type="region of interest" description="Disordered" evidence="1">
    <location>
        <begin position="117"/>
        <end position="138"/>
    </location>
</feature>
<dbReference type="RefSeq" id="WP_203992765.1">
    <property type="nucleotide sequence ID" value="NZ_BOPB01000002.1"/>
</dbReference>
<dbReference type="InterPro" id="IPR045428">
    <property type="entry name" value="EACC1"/>
</dbReference>
<evidence type="ECO:0000313" key="2">
    <source>
        <dbReference type="EMBL" id="GIJ19957.1"/>
    </source>
</evidence>
<organism evidence="2 3">
    <name type="scientific">Micromonospora lutea</name>
    <dbReference type="NCBI Taxonomy" id="419825"/>
    <lineage>
        <taxon>Bacteria</taxon>
        <taxon>Bacillati</taxon>
        <taxon>Actinomycetota</taxon>
        <taxon>Actinomycetes</taxon>
        <taxon>Micromonosporales</taxon>
        <taxon>Micromonosporaceae</taxon>
        <taxon>Micromonospora</taxon>
    </lineage>
</organism>